<evidence type="ECO:0000313" key="2">
    <source>
        <dbReference type="EMBL" id="QHS88172.1"/>
    </source>
</evidence>
<feature type="transmembrane region" description="Helical" evidence="1">
    <location>
        <begin position="59"/>
        <end position="84"/>
    </location>
</feature>
<keyword evidence="1" id="KW-0812">Transmembrane</keyword>
<organism evidence="2">
    <name type="scientific">viral metagenome</name>
    <dbReference type="NCBI Taxonomy" id="1070528"/>
    <lineage>
        <taxon>unclassified sequences</taxon>
        <taxon>metagenomes</taxon>
        <taxon>organismal metagenomes</taxon>
    </lineage>
</organism>
<dbReference type="AlphaFoldDB" id="A0A6C0B804"/>
<feature type="transmembrane region" description="Helical" evidence="1">
    <location>
        <begin position="33"/>
        <end position="52"/>
    </location>
</feature>
<feature type="transmembrane region" description="Helical" evidence="1">
    <location>
        <begin position="7"/>
        <end position="27"/>
    </location>
</feature>
<dbReference type="EMBL" id="MN739094">
    <property type="protein sequence ID" value="QHS88172.1"/>
    <property type="molecule type" value="Genomic_DNA"/>
</dbReference>
<sequence>MPPFSALCTPAKIYLILLVPVFISMFYNKTTVWNILATLIWAPIWTFVLNWLCTKGYSIVSWFFVFIPLLSMFVLAIIYAGLLIKK</sequence>
<name>A0A6C0B804_9ZZZZ</name>
<accession>A0A6C0B804</accession>
<keyword evidence="1" id="KW-0472">Membrane</keyword>
<evidence type="ECO:0000256" key="1">
    <source>
        <dbReference type="SAM" id="Phobius"/>
    </source>
</evidence>
<protein>
    <submittedName>
        <fullName evidence="2">Uncharacterized protein</fullName>
    </submittedName>
</protein>
<proteinExistence type="predicted"/>
<keyword evidence="1" id="KW-1133">Transmembrane helix</keyword>
<reference evidence="2" key="1">
    <citation type="journal article" date="2020" name="Nature">
        <title>Giant virus diversity and host interactions through global metagenomics.</title>
        <authorList>
            <person name="Schulz F."/>
            <person name="Roux S."/>
            <person name="Paez-Espino D."/>
            <person name="Jungbluth S."/>
            <person name="Walsh D.A."/>
            <person name="Denef V.J."/>
            <person name="McMahon K.D."/>
            <person name="Konstantinidis K.T."/>
            <person name="Eloe-Fadrosh E.A."/>
            <person name="Kyrpides N.C."/>
            <person name="Woyke T."/>
        </authorList>
    </citation>
    <scope>NUCLEOTIDE SEQUENCE</scope>
    <source>
        <strain evidence="2">GVMAG-M-3300010158-55</strain>
    </source>
</reference>